<gene>
    <name evidence="2" type="ORF">NP493_1169g00005</name>
</gene>
<proteinExistence type="predicted"/>
<keyword evidence="3" id="KW-1185">Reference proteome</keyword>
<comment type="caution">
    <text evidence="2">The sequence shown here is derived from an EMBL/GenBank/DDBJ whole genome shotgun (WGS) entry which is preliminary data.</text>
</comment>
<sequence length="64" mass="7465">MMESETPIYVNNTQIENVESYIYLGQRYSNRDTNQDRRFKEESRPGGQHSPNTATSSRVTLEHT</sequence>
<name>A0AAD9NH75_RIDPI</name>
<feature type="compositionally biased region" description="Polar residues" evidence="1">
    <location>
        <begin position="49"/>
        <end position="64"/>
    </location>
</feature>
<feature type="region of interest" description="Disordered" evidence="1">
    <location>
        <begin position="27"/>
        <end position="64"/>
    </location>
</feature>
<protein>
    <submittedName>
        <fullName evidence="2">Uncharacterized protein</fullName>
    </submittedName>
</protein>
<feature type="compositionally biased region" description="Basic and acidic residues" evidence="1">
    <location>
        <begin position="29"/>
        <end position="44"/>
    </location>
</feature>
<organism evidence="2 3">
    <name type="scientific">Ridgeia piscesae</name>
    <name type="common">Tubeworm</name>
    <dbReference type="NCBI Taxonomy" id="27915"/>
    <lineage>
        <taxon>Eukaryota</taxon>
        <taxon>Metazoa</taxon>
        <taxon>Spiralia</taxon>
        <taxon>Lophotrochozoa</taxon>
        <taxon>Annelida</taxon>
        <taxon>Polychaeta</taxon>
        <taxon>Sedentaria</taxon>
        <taxon>Canalipalpata</taxon>
        <taxon>Sabellida</taxon>
        <taxon>Siboglinidae</taxon>
        <taxon>Ridgeia</taxon>
    </lineage>
</organism>
<evidence type="ECO:0000313" key="3">
    <source>
        <dbReference type="Proteomes" id="UP001209878"/>
    </source>
</evidence>
<reference evidence="2" key="1">
    <citation type="journal article" date="2023" name="Mol. Biol. Evol.">
        <title>Third-Generation Sequencing Reveals the Adaptive Role of the Epigenome in Three Deep-Sea Polychaetes.</title>
        <authorList>
            <person name="Perez M."/>
            <person name="Aroh O."/>
            <person name="Sun Y."/>
            <person name="Lan Y."/>
            <person name="Juniper S.K."/>
            <person name="Young C.R."/>
            <person name="Angers B."/>
            <person name="Qian P.Y."/>
        </authorList>
    </citation>
    <scope>NUCLEOTIDE SEQUENCE</scope>
    <source>
        <strain evidence="2">R07B-5</strain>
    </source>
</reference>
<evidence type="ECO:0000313" key="2">
    <source>
        <dbReference type="EMBL" id="KAK2169945.1"/>
    </source>
</evidence>
<accession>A0AAD9NH75</accession>
<dbReference type="EMBL" id="JAODUO010001167">
    <property type="protein sequence ID" value="KAK2169945.1"/>
    <property type="molecule type" value="Genomic_DNA"/>
</dbReference>
<dbReference type="Proteomes" id="UP001209878">
    <property type="component" value="Unassembled WGS sequence"/>
</dbReference>
<evidence type="ECO:0000256" key="1">
    <source>
        <dbReference type="SAM" id="MobiDB-lite"/>
    </source>
</evidence>
<dbReference type="AlphaFoldDB" id="A0AAD9NH75"/>